<name>A0A150QR81_SORCE</name>
<gene>
    <name evidence="1" type="ORF">BE15_15205</name>
</gene>
<dbReference type="AlphaFoldDB" id="A0A150QR81"/>
<proteinExistence type="predicted"/>
<comment type="caution">
    <text evidence="1">The sequence shown here is derived from an EMBL/GenBank/DDBJ whole genome shotgun (WGS) entry which is preliminary data.</text>
</comment>
<organism evidence="1 2">
    <name type="scientific">Sorangium cellulosum</name>
    <name type="common">Polyangium cellulosum</name>
    <dbReference type="NCBI Taxonomy" id="56"/>
    <lineage>
        <taxon>Bacteria</taxon>
        <taxon>Pseudomonadati</taxon>
        <taxon>Myxococcota</taxon>
        <taxon>Polyangia</taxon>
        <taxon>Polyangiales</taxon>
        <taxon>Polyangiaceae</taxon>
        <taxon>Sorangium</taxon>
    </lineage>
</organism>
<accession>A0A150QR81</accession>
<protein>
    <submittedName>
        <fullName evidence="1">Uncharacterized protein</fullName>
    </submittedName>
</protein>
<dbReference type="Proteomes" id="UP000075260">
    <property type="component" value="Unassembled WGS sequence"/>
</dbReference>
<dbReference type="EMBL" id="JEMA01000405">
    <property type="protein sequence ID" value="KYF70342.1"/>
    <property type="molecule type" value="Genomic_DNA"/>
</dbReference>
<reference evidence="1 2" key="1">
    <citation type="submission" date="2014-02" db="EMBL/GenBank/DDBJ databases">
        <title>The small core and large imbalanced accessory genome model reveals a collaborative survival strategy of Sorangium cellulosum strains in nature.</title>
        <authorList>
            <person name="Han K."/>
            <person name="Peng R."/>
            <person name="Blom J."/>
            <person name="Li Y.-Z."/>
        </authorList>
    </citation>
    <scope>NUCLEOTIDE SEQUENCE [LARGE SCALE GENOMIC DNA]</scope>
    <source>
        <strain evidence="1 2">So0008-312</strain>
    </source>
</reference>
<evidence type="ECO:0000313" key="1">
    <source>
        <dbReference type="EMBL" id="KYF70342.1"/>
    </source>
</evidence>
<evidence type="ECO:0000313" key="2">
    <source>
        <dbReference type="Proteomes" id="UP000075260"/>
    </source>
</evidence>
<sequence>MPTGTAAPITSASEPLASLAIVVQAHPENTDLVRIGGSGLTLTSGNVLAPGQSMTFPIGRARNIYALAASSGQRLCTNVI</sequence>